<protein>
    <recommendedName>
        <fullName evidence="8">Protein windpipe</fullName>
    </recommendedName>
</protein>
<dbReference type="EMBL" id="OV651826">
    <property type="protein sequence ID" value="CAH1103112.1"/>
    <property type="molecule type" value="Genomic_DNA"/>
</dbReference>
<evidence type="ECO:0000313" key="6">
    <source>
        <dbReference type="EMBL" id="CAH1103112.1"/>
    </source>
</evidence>
<evidence type="ECO:0000256" key="2">
    <source>
        <dbReference type="ARBA" id="ARBA00022737"/>
    </source>
</evidence>
<evidence type="ECO:0000256" key="4">
    <source>
        <dbReference type="SAM" id="Phobius"/>
    </source>
</evidence>
<feature type="chain" id="PRO_5040290770" description="Protein windpipe" evidence="5">
    <location>
        <begin position="18"/>
        <end position="559"/>
    </location>
</feature>
<reference evidence="6" key="1">
    <citation type="submission" date="2022-01" db="EMBL/GenBank/DDBJ databases">
        <authorList>
            <person name="King R."/>
        </authorList>
    </citation>
    <scope>NUCLEOTIDE SEQUENCE</scope>
</reference>
<keyword evidence="4" id="KW-0812">Transmembrane</keyword>
<name>A0A9P0CR00_9CUCU</name>
<sequence length="559" mass="61723">MWRELILITSVTGICLGASLELCPEGSSCHSANERLETSSFEFLNKYTQKDYRSIGSLIITNASINKVDPKLKYLKNLVYLDLSYNNVQISSIPTLNSLKTLILKANNLKNINISLLPQNVEHLDLSDNLLSQIPREWRLLKNLKTLDMYKNPIDCDCNNVLNYDRLIKSGIIVPKPLTCHSPLKYAGKDVTAVNCSISDIMLDDEAEEGSGDIDIFDGAITETKAKLALFNEEEEEDDSLDKNTIVDDKEDNLLEAITTEAVTTIEEEGSGDTEVEEEGSGYGVQLPDSGVLGCMINCSTPSPLAPDSSGSPLPSIFDQFNIILDDLNVFKDPVQSTSKAPSIEPKIFKENSDQLQASKDVELIENGTKTGELEKATIAPKNSTAVYAVLGVGVFFAVIFIIAYVKKRNSKRNPKNRRELPGALGEEMKPLGKPPITALNEKPVKDSSNISEQMPLINGQNGKSSNDTPKLKSFTPLAHPELPTKIEVEDDIPLQNGPPFPKQEEIELRPKMQPELLTPQRERVTIKESEIPDSIPRTPLLVHRQKNSEGEIVTTLVP</sequence>
<evidence type="ECO:0000256" key="5">
    <source>
        <dbReference type="SAM" id="SignalP"/>
    </source>
</evidence>
<proteinExistence type="predicted"/>
<gene>
    <name evidence="6" type="ORF">PSYICH_LOCUS4472</name>
</gene>
<keyword evidence="4" id="KW-0472">Membrane</keyword>
<evidence type="ECO:0000313" key="7">
    <source>
        <dbReference type="Proteomes" id="UP001153636"/>
    </source>
</evidence>
<organism evidence="6 7">
    <name type="scientific">Psylliodes chrysocephalus</name>
    <dbReference type="NCBI Taxonomy" id="3402493"/>
    <lineage>
        <taxon>Eukaryota</taxon>
        <taxon>Metazoa</taxon>
        <taxon>Ecdysozoa</taxon>
        <taxon>Arthropoda</taxon>
        <taxon>Hexapoda</taxon>
        <taxon>Insecta</taxon>
        <taxon>Pterygota</taxon>
        <taxon>Neoptera</taxon>
        <taxon>Endopterygota</taxon>
        <taxon>Coleoptera</taxon>
        <taxon>Polyphaga</taxon>
        <taxon>Cucujiformia</taxon>
        <taxon>Chrysomeloidea</taxon>
        <taxon>Chrysomelidae</taxon>
        <taxon>Galerucinae</taxon>
        <taxon>Alticini</taxon>
        <taxon>Psylliodes</taxon>
    </lineage>
</organism>
<keyword evidence="2" id="KW-0677">Repeat</keyword>
<dbReference type="OrthoDB" id="1741314at2759"/>
<evidence type="ECO:0000256" key="1">
    <source>
        <dbReference type="ARBA" id="ARBA00022614"/>
    </source>
</evidence>
<feature type="compositionally biased region" description="Basic and acidic residues" evidence="3">
    <location>
        <begin position="417"/>
        <end position="431"/>
    </location>
</feature>
<keyword evidence="5" id="KW-0732">Signal</keyword>
<accession>A0A9P0CR00</accession>
<evidence type="ECO:0000256" key="3">
    <source>
        <dbReference type="SAM" id="MobiDB-lite"/>
    </source>
</evidence>
<dbReference type="Gene3D" id="3.80.10.10">
    <property type="entry name" value="Ribonuclease Inhibitor"/>
    <property type="match status" value="1"/>
</dbReference>
<evidence type="ECO:0008006" key="8">
    <source>
        <dbReference type="Google" id="ProtNLM"/>
    </source>
</evidence>
<dbReference type="AlphaFoldDB" id="A0A9P0CR00"/>
<feature type="transmembrane region" description="Helical" evidence="4">
    <location>
        <begin position="386"/>
        <end position="406"/>
    </location>
</feature>
<keyword evidence="1" id="KW-0433">Leucine-rich repeat</keyword>
<keyword evidence="4" id="KW-1133">Transmembrane helix</keyword>
<dbReference type="PANTHER" id="PTHR24366:SF96">
    <property type="entry name" value="LEUCINE RICH REPEAT CONTAINING 53"/>
    <property type="match status" value="1"/>
</dbReference>
<dbReference type="PANTHER" id="PTHR24366">
    <property type="entry name" value="IG(IMMUNOGLOBULIN) AND LRR(LEUCINE RICH REPEAT) DOMAINS"/>
    <property type="match status" value="1"/>
</dbReference>
<dbReference type="Proteomes" id="UP001153636">
    <property type="component" value="Chromosome 14"/>
</dbReference>
<keyword evidence="7" id="KW-1185">Reference proteome</keyword>
<dbReference type="PROSITE" id="PS51450">
    <property type="entry name" value="LRR"/>
    <property type="match status" value="2"/>
</dbReference>
<feature type="region of interest" description="Disordered" evidence="3">
    <location>
        <begin position="412"/>
        <end position="449"/>
    </location>
</feature>
<feature type="signal peptide" evidence="5">
    <location>
        <begin position="1"/>
        <end position="17"/>
    </location>
</feature>
<dbReference type="InterPro" id="IPR032675">
    <property type="entry name" value="LRR_dom_sf"/>
</dbReference>
<dbReference type="SUPFAM" id="SSF52058">
    <property type="entry name" value="L domain-like"/>
    <property type="match status" value="1"/>
</dbReference>
<dbReference type="InterPro" id="IPR001611">
    <property type="entry name" value="Leu-rich_rpt"/>
</dbReference>